<feature type="transmembrane region" description="Helical" evidence="1">
    <location>
        <begin position="201"/>
        <end position="220"/>
    </location>
</feature>
<feature type="transmembrane region" description="Helical" evidence="1">
    <location>
        <begin position="245"/>
        <end position="269"/>
    </location>
</feature>
<dbReference type="RefSeq" id="WP_154571759.1">
    <property type="nucleotide sequence ID" value="NZ_VUNB01000001.1"/>
</dbReference>
<accession>A0A6A8M5S7</accession>
<evidence type="ECO:0000259" key="2">
    <source>
        <dbReference type="Pfam" id="PF20990"/>
    </source>
</evidence>
<evidence type="ECO:0000256" key="1">
    <source>
        <dbReference type="SAM" id="Phobius"/>
    </source>
</evidence>
<evidence type="ECO:0000313" key="3">
    <source>
        <dbReference type="EMBL" id="MST68291.1"/>
    </source>
</evidence>
<name>A0A6A8M5S7_9FIRM</name>
<feature type="transmembrane region" description="Helical" evidence="1">
    <location>
        <begin position="308"/>
        <end position="329"/>
    </location>
</feature>
<keyword evidence="1" id="KW-0472">Membrane</keyword>
<comment type="caution">
    <text evidence="3">The sequence shown here is derived from an EMBL/GenBank/DDBJ whole genome shotgun (WGS) entry which is preliminary data.</text>
</comment>
<proteinExistence type="predicted"/>
<protein>
    <submittedName>
        <fullName evidence="3">DUF2207 domain-containing protein</fullName>
    </submittedName>
</protein>
<gene>
    <name evidence="3" type="ORF">FYJ66_01530</name>
</gene>
<feature type="transmembrane region" description="Helical" evidence="1">
    <location>
        <begin position="34"/>
        <end position="55"/>
    </location>
</feature>
<dbReference type="AlphaFoldDB" id="A0A6A8M5S7"/>
<keyword evidence="1" id="KW-1133">Transmembrane helix</keyword>
<dbReference type="Pfam" id="PF20990">
    <property type="entry name" value="DUF2207_C"/>
    <property type="match status" value="1"/>
</dbReference>
<dbReference type="EMBL" id="VUNB01000001">
    <property type="protein sequence ID" value="MST68291.1"/>
    <property type="molecule type" value="Genomic_DNA"/>
</dbReference>
<organism evidence="3">
    <name type="scientific">Baileyella intestinalis</name>
    <dbReference type="NCBI Taxonomy" id="2606709"/>
    <lineage>
        <taxon>Bacteria</taxon>
        <taxon>Bacillati</taxon>
        <taxon>Bacillota</taxon>
        <taxon>Clostridia</taxon>
        <taxon>Peptostreptococcales</taxon>
        <taxon>Anaerovoracaceae</taxon>
        <taxon>Baileyella</taxon>
    </lineage>
</organism>
<reference evidence="3" key="1">
    <citation type="submission" date="2019-09" db="EMBL/GenBank/DDBJ databases">
        <title>In-depth cultivation of the pig gut microbiome towards novel bacterial diversity and tailored functional studies.</title>
        <authorList>
            <person name="Wylensek D."/>
            <person name="Hitch T.C.A."/>
            <person name="Clavel T."/>
        </authorList>
    </citation>
    <scope>NUCLEOTIDE SEQUENCE</scope>
    <source>
        <strain evidence="3">RF-744-FAT-WT-3</strain>
    </source>
</reference>
<feature type="transmembrane region" description="Helical" evidence="1">
    <location>
        <begin position="281"/>
        <end position="302"/>
    </location>
</feature>
<feature type="domain" description="Predicted membrane protein YciQ-like C-terminal" evidence="2">
    <location>
        <begin position="70"/>
        <end position="392"/>
    </location>
</feature>
<dbReference type="InterPro" id="IPR048389">
    <property type="entry name" value="YciQ-like_C"/>
</dbReference>
<keyword evidence="1" id="KW-0812">Transmembrane</keyword>
<sequence length="444" mass="49824">MSGNIVSMAFNLASGTGSDYAEKGRDAVRLLSDVAGYGDAAAVILTVAIVLLLILKIRWGRDPENQFKVEFYPPEGIDPLDAGYIIDGFIDEDDMIALIFHMAAKGYLDIREFPGSEGQREYSFRALEFPENESEGMKTFYRLFFDIPEGMTEIKDDEGQNISATLEEGGKRVEAGKRKLRKIVKRSFRGKKSFFSISSRGATFAGTMIFLAALLAIALLKEWGRSNTDTLSIFGSGYASQLQVVVAWFLEFMLPCMMVTCIPSLAALIRRIRYKNSGGKILGSVFIALIYIAVSIWLIYIMCYGPNGFGNGGVTTLLIALIILAPFVIGSMRSRTRWNSSVNYRFSQFREFAENADTGKLKEIMDEDSSYFFLVLPYAYQFGITKKWARNFQDIDIDPPEWFISDMNYSSGNQFDVVTMSSMLNNLEAGFRKTMESDRTKQAK</sequence>